<evidence type="ECO:0000256" key="1">
    <source>
        <dbReference type="ARBA" id="ARBA00003257"/>
    </source>
</evidence>
<feature type="transmembrane region" description="Helical" evidence="18">
    <location>
        <begin position="236"/>
        <end position="256"/>
    </location>
</feature>
<feature type="transmembrane region" description="Helical" evidence="18">
    <location>
        <begin position="118"/>
        <end position="137"/>
    </location>
</feature>
<keyword evidence="7 18" id="KW-0679">Respiratory chain</keyword>
<keyword evidence="11 18" id="KW-0249">Electron transport</keyword>
<dbReference type="InterPro" id="IPR003917">
    <property type="entry name" value="NADH_UbQ_OxRdtase_chain2"/>
</dbReference>
<keyword evidence="8 18" id="KW-0812">Transmembrane</keyword>
<dbReference type="EMBL" id="MG923512">
    <property type="protein sequence ID" value="AZL93451.1"/>
    <property type="molecule type" value="Genomic_DNA"/>
</dbReference>
<evidence type="ECO:0000256" key="9">
    <source>
        <dbReference type="ARBA" id="ARBA00022792"/>
    </source>
</evidence>
<sequence length="326" mass="38513">MMYISEINYNSIITPLLIFISMISLTSNSLLFNWIILEINLMLFLSNLILDNCSFFYSFSSSLIYFIVQSFSSSILLTSLILNMLNLNYKMNLINIMFLISLMIKINMFPFHMWMMKLCVMINWIQFWILSTIQKIIPLMMLSNLNFKLIMLVSLINMIGGGILGLNKILLMKIFTSSSIYHLGCLLLLIKMMKLFWFIYFLIYSTLMLTLSLKFNKFNIKNTMQMFSNKNTLIKFIILSIAGLPPLWGIMIKWLSMQTLMYFINMMMMMLIFMISSLLNFFFYLKLILNSSTMNSNQKKINQKYSFIKFMMIILLINPLSLNMYY</sequence>
<dbReference type="InterPro" id="IPR050175">
    <property type="entry name" value="Complex_I_Subunit_2"/>
</dbReference>
<comment type="catalytic activity">
    <reaction evidence="17 18">
        <text>a ubiquinone + NADH + 5 H(+)(in) = a ubiquinol + NAD(+) + 4 H(+)(out)</text>
        <dbReference type="Rhea" id="RHEA:29091"/>
        <dbReference type="Rhea" id="RHEA-COMP:9565"/>
        <dbReference type="Rhea" id="RHEA-COMP:9566"/>
        <dbReference type="ChEBI" id="CHEBI:15378"/>
        <dbReference type="ChEBI" id="CHEBI:16389"/>
        <dbReference type="ChEBI" id="CHEBI:17976"/>
        <dbReference type="ChEBI" id="CHEBI:57540"/>
        <dbReference type="ChEBI" id="CHEBI:57945"/>
        <dbReference type="EC" id="7.1.1.2"/>
    </reaction>
</comment>
<evidence type="ECO:0000256" key="13">
    <source>
        <dbReference type="ARBA" id="ARBA00023027"/>
    </source>
</evidence>
<evidence type="ECO:0000256" key="17">
    <source>
        <dbReference type="ARBA" id="ARBA00049551"/>
    </source>
</evidence>
<keyword evidence="10 18" id="KW-1278">Translocase</keyword>
<keyword evidence="14 18" id="KW-0830">Ubiquinone</keyword>
<comment type="similarity">
    <text evidence="3 18">Belongs to the complex I subunit 2 family.</text>
</comment>
<comment type="subcellular location">
    <subcellularLocation>
        <location evidence="2 18">Mitochondrion inner membrane</location>
        <topology evidence="2 18">Multi-pass membrane protein</topology>
    </subcellularLocation>
</comment>
<dbReference type="PRINTS" id="PR01436">
    <property type="entry name" value="NADHDHGNASE2"/>
</dbReference>
<reference evidence="20" key="1">
    <citation type="journal article" date="2018" name="Mol. Phylogenet. Evol.">
        <title>Mitochondrial phylogenomics of the Hymenoptera.</title>
        <authorList>
            <person name="Tang P."/>
            <person name="Zhu J.C."/>
            <person name="Zheng B.Y."/>
            <person name="Wei S.J."/>
            <person name="Sharkey M."/>
            <person name="Chen X.X."/>
            <person name="Vogler A.P."/>
        </authorList>
    </citation>
    <scope>NUCLEOTIDE SEQUENCE</scope>
</reference>
<dbReference type="PANTHER" id="PTHR46552">
    <property type="entry name" value="NADH-UBIQUINONE OXIDOREDUCTASE CHAIN 2"/>
    <property type="match status" value="1"/>
</dbReference>
<evidence type="ECO:0000256" key="11">
    <source>
        <dbReference type="ARBA" id="ARBA00022982"/>
    </source>
</evidence>
<evidence type="ECO:0000256" key="8">
    <source>
        <dbReference type="ARBA" id="ARBA00022692"/>
    </source>
</evidence>
<keyword evidence="15 18" id="KW-0496">Mitochondrion</keyword>
<evidence type="ECO:0000256" key="10">
    <source>
        <dbReference type="ARBA" id="ARBA00022967"/>
    </source>
</evidence>
<evidence type="ECO:0000256" key="18">
    <source>
        <dbReference type="RuleBase" id="RU003403"/>
    </source>
</evidence>
<dbReference type="InterPro" id="IPR001750">
    <property type="entry name" value="ND/Mrp_TM"/>
</dbReference>
<feature type="transmembrane region" description="Helical" evidence="18">
    <location>
        <begin position="62"/>
        <end position="85"/>
    </location>
</feature>
<feature type="transmembrane region" description="Helical" evidence="18">
    <location>
        <begin position="91"/>
        <end position="111"/>
    </location>
</feature>
<evidence type="ECO:0000259" key="19">
    <source>
        <dbReference type="Pfam" id="PF00361"/>
    </source>
</evidence>
<dbReference type="EC" id="7.1.1.2" evidence="4 18"/>
<comment type="function">
    <text evidence="1">Core subunit of the mitochondrial membrane respiratory chain NADH dehydrogenase (Complex I) that is believed to belong to the minimal assembly required for catalysis. Complex I functions in the transfer of electrons from NADH to the respiratory chain. The immediate electron acceptor for the enzyme is believed to be ubiquinone.</text>
</comment>
<evidence type="ECO:0000256" key="3">
    <source>
        <dbReference type="ARBA" id="ARBA00007012"/>
    </source>
</evidence>
<evidence type="ECO:0000256" key="12">
    <source>
        <dbReference type="ARBA" id="ARBA00022989"/>
    </source>
</evidence>
<geneLocation type="mitochondrion" evidence="20"/>
<name>A0A3S8V1C1_9HYME</name>
<dbReference type="Pfam" id="PF00361">
    <property type="entry name" value="Proton_antipo_M"/>
    <property type="match status" value="1"/>
</dbReference>
<evidence type="ECO:0000313" key="20">
    <source>
        <dbReference type="EMBL" id="AZL93451.1"/>
    </source>
</evidence>
<dbReference type="GO" id="GO:0008137">
    <property type="term" value="F:NADH dehydrogenase (ubiquinone) activity"/>
    <property type="evidence" value="ECO:0007669"/>
    <property type="project" value="UniProtKB-EC"/>
</dbReference>
<feature type="domain" description="NADH:quinone oxidoreductase/Mrp antiporter transmembrane" evidence="19">
    <location>
        <begin position="27"/>
        <end position="278"/>
    </location>
</feature>
<evidence type="ECO:0000256" key="16">
    <source>
        <dbReference type="ARBA" id="ARBA00023136"/>
    </source>
</evidence>
<comment type="function">
    <text evidence="18">Core subunit of the mitochondrial membrane respiratory chain NADH dehydrogenase (Complex I) which catalyzes electron transfer from NADH through the respiratory chain, using ubiquinone as an electron acceptor. Essential for the catalytic activity and assembly of complex I.</text>
</comment>
<evidence type="ECO:0000256" key="15">
    <source>
        <dbReference type="ARBA" id="ARBA00023128"/>
    </source>
</evidence>
<keyword evidence="6" id="KW-0813">Transport</keyword>
<feature type="transmembrane region" description="Helical" evidence="18">
    <location>
        <begin position="149"/>
        <end position="167"/>
    </location>
</feature>
<evidence type="ECO:0000256" key="2">
    <source>
        <dbReference type="ARBA" id="ARBA00004448"/>
    </source>
</evidence>
<accession>A0A3S8V1C1</accession>
<feature type="transmembrane region" description="Helical" evidence="18">
    <location>
        <begin position="306"/>
        <end position="325"/>
    </location>
</feature>
<keyword evidence="13 18" id="KW-0520">NAD</keyword>
<feature type="transmembrane region" description="Helical" evidence="18">
    <location>
        <begin position="7"/>
        <end position="25"/>
    </location>
</feature>
<evidence type="ECO:0000256" key="14">
    <source>
        <dbReference type="ARBA" id="ARBA00023075"/>
    </source>
</evidence>
<dbReference type="AlphaFoldDB" id="A0A3S8V1C1"/>
<keyword evidence="12 18" id="KW-1133">Transmembrane helix</keyword>
<organism evidence="20">
    <name type="scientific">Prosevania sp. ZJUH_2016031</name>
    <dbReference type="NCBI Taxonomy" id="2491170"/>
    <lineage>
        <taxon>Eukaryota</taxon>
        <taxon>Metazoa</taxon>
        <taxon>Ecdysozoa</taxon>
        <taxon>Arthropoda</taxon>
        <taxon>Hexapoda</taxon>
        <taxon>Insecta</taxon>
        <taxon>Pterygota</taxon>
        <taxon>Neoptera</taxon>
        <taxon>Endopterygota</taxon>
        <taxon>Hymenoptera</taxon>
        <taxon>Apocrita</taxon>
        <taxon>Evanioidea</taxon>
        <taxon>Evaniidae</taxon>
        <taxon>Prosevania</taxon>
    </lineage>
</organism>
<protein>
    <recommendedName>
        <fullName evidence="5 18">NADH-ubiquinone oxidoreductase chain 2</fullName>
        <ecNumber evidence="4 18">7.1.1.2</ecNumber>
    </recommendedName>
</protein>
<evidence type="ECO:0000256" key="7">
    <source>
        <dbReference type="ARBA" id="ARBA00022660"/>
    </source>
</evidence>
<evidence type="ECO:0000256" key="5">
    <source>
        <dbReference type="ARBA" id="ARBA00021008"/>
    </source>
</evidence>
<proteinExistence type="inferred from homology"/>
<dbReference type="GO" id="GO:0005743">
    <property type="term" value="C:mitochondrial inner membrane"/>
    <property type="evidence" value="ECO:0007669"/>
    <property type="project" value="UniProtKB-SubCell"/>
</dbReference>
<feature type="transmembrane region" description="Helical" evidence="18">
    <location>
        <begin position="262"/>
        <end position="285"/>
    </location>
</feature>
<evidence type="ECO:0000256" key="6">
    <source>
        <dbReference type="ARBA" id="ARBA00022448"/>
    </source>
</evidence>
<dbReference type="PANTHER" id="PTHR46552:SF1">
    <property type="entry name" value="NADH-UBIQUINONE OXIDOREDUCTASE CHAIN 2"/>
    <property type="match status" value="1"/>
</dbReference>
<gene>
    <name evidence="20" type="primary">nad2</name>
</gene>
<keyword evidence="9 18" id="KW-0999">Mitochondrion inner membrane</keyword>
<feature type="transmembrane region" description="Helical" evidence="18">
    <location>
        <begin position="196"/>
        <end position="215"/>
    </location>
</feature>
<dbReference type="GO" id="GO:0006120">
    <property type="term" value="P:mitochondrial electron transport, NADH to ubiquinone"/>
    <property type="evidence" value="ECO:0007669"/>
    <property type="project" value="InterPro"/>
</dbReference>
<keyword evidence="16 18" id="KW-0472">Membrane</keyword>
<evidence type="ECO:0000256" key="4">
    <source>
        <dbReference type="ARBA" id="ARBA00012944"/>
    </source>
</evidence>